<accession>A0A2S7F864</accession>
<dbReference type="SUPFAM" id="SSF69360">
    <property type="entry name" value="Cell wall binding repeat"/>
    <property type="match status" value="1"/>
</dbReference>
<feature type="chain" id="PRO_5015499452" evidence="4">
    <location>
        <begin position="27"/>
        <end position="638"/>
    </location>
</feature>
<sequence length="638" mass="70603">MLRKSTKIAALLVAAASITSIMPASAAERLGTKDGTITRGFAYADGKYLYDGYRTDDDDAAIYFNDGKKDKQIDDYDDYDMNEDSPIFYGTKYVTVEDSGDYYLLDLSTGKINDDESVQDKYDNAKSKLYTNLKKADRYSVSKDQRDKDKAVVSFKPVLEGKRGDVWYQYTALGDTNITTGAGIQYDETKTLTDIAVKTVTTDSAAKLEEGAIRTGFTNESGKYIDVTHDANIYALVKSSTTSDKLKTVKLSEYDKDNGGVTAKFLGTEAITQDNDYIYAITTVELTYGNGYAPNDAIVANGNKSVQKFLQKIAKAQGDKEDGGYLPKSTTSYQLDAKDLYSDADVEEASKVILNDASLDHEIVNYEVKNSTLYATGVKSGNVKVWAIKLKKGKIDTSSTKDVDTYVAIKDDDFDQDVVGGSKEESKKAYSIDKDGNTWVLDKGKVYKSNGSDFKEMYTCDRALDRLDVYDENNLMIWESDGDVYTNVAEGKKQTDEDAGVTDEDKNPTTPTVGWNQNANGTWSFYDATGAQMKASWVNLGGTWYYLKADGVMATGWLLEGGNWYFLNPVSNGYLGAMKTGWIQDNGTWYYLNASGAMKTGWFQDTNGTWYFLKSNGAMAANEYIDGYYLGSNGAWVR</sequence>
<feature type="repeat" description="Cell wall-binding" evidence="2">
    <location>
        <begin position="599"/>
        <end position="619"/>
    </location>
</feature>
<keyword evidence="1" id="KW-0677">Repeat</keyword>
<keyword evidence="4" id="KW-0732">Signal</keyword>
<feature type="signal peptide" evidence="4">
    <location>
        <begin position="1"/>
        <end position="26"/>
    </location>
</feature>
<evidence type="ECO:0000313" key="5">
    <source>
        <dbReference type="EMBL" id="PPV13421.1"/>
    </source>
</evidence>
<dbReference type="Proteomes" id="UP000238081">
    <property type="component" value="Unassembled WGS sequence"/>
</dbReference>
<feature type="repeat" description="Cell wall-binding" evidence="2">
    <location>
        <begin position="534"/>
        <end position="553"/>
    </location>
</feature>
<gene>
    <name evidence="5" type="ORF">AWN73_16225</name>
</gene>
<feature type="repeat" description="Cell wall-binding" evidence="2">
    <location>
        <begin position="579"/>
        <end position="598"/>
    </location>
</feature>
<evidence type="ECO:0000313" key="6">
    <source>
        <dbReference type="Proteomes" id="UP000238081"/>
    </source>
</evidence>
<dbReference type="Pfam" id="PF19127">
    <property type="entry name" value="Choline_bind_3"/>
    <property type="match status" value="2"/>
</dbReference>
<proteinExistence type="predicted"/>
<dbReference type="PROSITE" id="PS51170">
    <property type="entry name" value="CW"/>
    <property type="match status" value="3"/>
</dbReference>
<evidence type="ECO:0000256" key="1">
    <source>
        <dbReference type="ARBA" id="ARBA00022737"/>
    </source>
</evidence>
<dbReference type="InterPro" id="IPR018337">
    <property type="entry name" value="Cell_wall/Cho-bd_repeat"/>
</dbReference>
<dbReference type="EMBL" id="LRDH01000121">
    <property type="protein sequence ID" value="PPV13421.1"/>
    <property type="molecule type" value="Genomic_DNA"/>
</dbReference>
<dbReference type="Gene3D" id="2.10.270.10">
    <property type="entry name" value="Cholin Binding"/>
    <property type="match status" value="2"/>
</dbReference>
<comment type="caution">
    <text evidence="5">The sequence shown here is derived from an EMBL/GenBank/DDBJ whole genome shotgun (WGS) entry which is preliminary data.</text>
</comment>
<feature type="region of interest" description="Disordered" evidence="3">
    <location>
        <begin position="492"/>
        <end position="514"/>
    </location>
</feature>
<evidence type="ECO:0000256" key="4">
    <source>
        <dbReference type="SAM" id="SignalP"/>
    </source>
</evidence>
<evidence type="ECO:0000256" key="3">
    <source>
        <dbReference type="SAM" id="MobiDB-lite"/>
    </source>
</evidence>
<protein>
    <submittedName>
        <fullName evidence="5">PspC family transcriptional regulator</fullName>
    </submittedName>
</protein>
<organism evidence="5 6">
    <name type="scientific">Clostridium butyricum</name>
    <dbReference type="NCBI Taxonomy" id="1492"/>
    <lineage>
        <taxon>Bacteria</taxon>
        <taxon>Bacillati</taxon>
        <taxon>Bacillota</taxon>
        <taxon>Clostridia</taxon>
        <taxon>Eubacteriales</taxon>
        <taxon>Clostridiaceae</taxon>
        <taxon>Clostridium</taxon>
    </lineage>
</organism>
<dbReference type="RefSeq" id="WP_043666835.1">
    <property type="nucleotide sequence ID" value="NZ_JSEG01000030.1"/>
</dbReference>
<dbReference type="AlphaFoldDB" id="A0A2S7F864"/>
<reference evidence="5 6" key="1">
    <citation type="submission" date="2016-01" db="EMBL/GenBank/DDBJ databases">
        <title>Characterization of the Clostridium difficile lineages that are prevalent in Hong Kong and China.</title>
        <authorList>
            <person name="Kwok J.S.-L."/>
            <person name="Lam W.-Y."/>
            <person name="Ip M."/>
            <person name="Chan T.-F."/>
            <person name="Hawkey P.M."/>
            <person name="Tsui S.K.-W."/>
        </authorList>
    </citation>
    <scope>NUCLEOTIDE SEQUENCE [LARGE SCALE GENOMIC DNA]</scope>
    <source>
        <strain evidence="5 6">300064</strain>
    </source>
</reference>
<evidence type="ECO:0000256" key="2">
    <source>
        <dbReference type="PROSITE-ProRule" id="PRU00591"/>
    </source>
</evidence>
<name>A0A2S7F864_CLOBU</name>